<accession>A0ABS7TUG3</accession>
<organism evidence="1 2">
    <name type="scientific">Nannocystis pusilla</name>
    <dbReference type="NCBI Taxonomy" id="889268"/>
    <lineage>
        <taxon>Bacteria</taxon>
        <taxon>Pseudomonadati</taxon>
        <taxon>Myxococcota</taxon>
        <taxon>Polyangia</taxon>
        <taxon>Nannocystales</taxon>
        <taxon>Nannocystaceae</taxon>
        <taxon>Nannocystis</taxon>
    </lineage>
</organism>
<dbReference type="PANTHER" id="PTHR31252">
    <property type="entry name" value="DUF4419 DOMAIN-CONTAINING PROTEIN"/>
    <property type="match status" value="1"/>
</dbReference>
<name>A0ABS7TUG3_9BACT</name>
<dbReference type="EMBL" id="JAIRAU010000028">
    <property type="protein sequence ID" value="MBZ5711860.1"/>
    <property type="molecule type" value="Genomic_DNA"/>
</dbReference>
<proteinExistence type="predicted"/>
<dbReference type="Proteomes" id="UP001139031">
    <property type="component" value="Unassembled WGS sequence"/>
</dbReference>
<comment type="caution">
    <text evidence="1">The sequence shown here is derived from an EMBL/GenBank/DDBJ whole genome shotgun (WGS) entry which is preliminary data.</text>
</comment>
<protein>
    <submittedName>
        <fullName evidence="1">DUF4419 domain-containing protein</fullName>
    </submittedName>
</protein>
<dbReference type="InterPro" id="IPR025533">
    <property type="entry name" value="DUF4419"/>
</dbReference>
<dbReference type="Pfam" id="PF14388">
    <property type="entry name" value="DUF4419"/>
    <property type="match status" value="1"/>
</dbReference>
<evidence type="ECO:0000313" key="2">
    <source>
        <dbReference type="Proteomes" id="UP001139031"/>
    </source>
</evidence>
<dbReference type="RefSeq" id="WP_224193624.1">
    <property type="nucleotide sequence ID" value="NZ_JAIRAU010000028.1"/>
</dbReference>
<dbReference type="PANTHER" id="PTHR31252:SF11">
    <property type="entry name" value="DUF4419 DOMAIN-CONTAINING PROTEIN"/>
    <property type="match status" value="1"/>
</dbReference>
<gene>
    <name evidence="1" type="ORF">K7C98_21675</name>
</gene>
<reference evidence="1" key="1">
    <citation type="submission" date="2021-08" db="EMBL/GenBank/DDBJ databases">
        <authorList>
            <person name="Stevens D.C."/>
        </authorList>
    </citation>
    <scope>NUCLEOTIDE SEQUENCE</scope>
    <source>
        <strain evidence="1">DSM 53165</strain>
    </source>
</reference>
<keyword evidence="2" id="KW-1185">Reference proteome</keyword>
<evidence type="ECO:0000313" key="1">
    <source>
        <dbReference type="EMBL" id="MBZ5711860.1"/>
    </source>
</evidence>
<sequence>MTSTFELCDVPRARTMLAEVDAREAIETITGGEVEACGGDVAQLCGVRHNAVLTAVWYAFGEHRPLVLTPDAVWLCLAQGFAAHMSLHAEALRDRFVRHEGRQRLVVRRDDLRKGSPDNPWPEVFAEFSQQIAGHIGRQRDLVVCDFSTTGAIERAASELVLMDAMQQYFSYELNTLCGIPEVTLTGTVDDWVRLRHKALALAEYGLEWWTRLLAPVLDEFVAAARGRPDVEFWHHLFKERHGSGGTKIRGWIHVLFPYVTDGGPQAKLRENWVLRAAGGVSPIRDRGGPAAWVVEREMSPDCIPLGLARAPLSWNYFGEVLAMELVGGFVGVAQDPASLAVRPAIGWAIREEGPAVVQHVDRTPEPRSRPIREELDREQADRIFLACEGVRCSWTNTPIGRLILAGDGLYFIPAPSSGAISHHEGWIVAALHDDEEGSELSPAMREYLQLARMSPSYQEGVVEGSIHVTSDELAVFTVEHRVTRDGTLILTIHQPRRQALEFALADSSATMLQGWLRRMGKSWRA</sequence>